<evidence type="ECO:0000313" key="2">
    <source>
        <dbReference type="EMBL" id="KIJ10757.1"/>
    </source>
</evidence>
<feature type="region of interest" description="Disordered" evidence="1">
    <location>
        <begin position="55"/>
        <end position="110"/>
    </location>
</feature>
<dbReference type="HOGENOM" id="CLU_2171832_0_0_1"/>
<gene>
    <name evidence="2" type="ORF">PAXINDRAFT_16303</name>
</gene>
<reference evidence="2 3" key="1">
    <citation type="submission" date="2014-06" db="EMBL/GenBank/DDBJ databases">
        <authorList>
            <consortium name="DOE Joint Genome Institute"/>
            <person name="Kuo A."/>
            <person name="Kohler A."/>
            <person name="Nagy L.G."/>
            <person name="Floudas D."/>
            <person name="Copeland A."/>
            <person name="Barry K.W."/>
            <person name="Cichocki N."/>
            <person name="Veneault-Fourrey C."/>
            <person name="LaButti K."/>
            <person name="Lindquist E.A."/>
            <person name="Lipzen A."/>
            <person name="Lundell T."/>
            <person name="Morin E."/>
            <person name="Murat C."/>
            <person name="Sun H."/>
            <person name="Tunlid A."/>
            <person name="Henrissat B."/>
            <person name="Grigoriev I.V."/>
            <person name="Hibbett D.S."/>
            <person name="Martin F."/>
            <person name="Nordberg H.P."/>
            <person name="Cantor M.N."/>
            <person name="Hua S.X."/>
        </authorList>
    </citation>
    <scope>NUCLEOTIDE SEQUENCE [LARGE SCALE GENOMIC DNA]</scope>
    <source>
        <strain evidence="2 3">ATCC 200175</strain>
    </source>
</reference>
<evidence type="ECO:0000256" key="1">
    <source>
        <dbReference type="SAM" id="MobiDB-lite"/>
    </source>
</evidence>
<dbReference type="OrthoDB" id="2709009at2759"/>
<protein>
    <submittedName>
        <fullName evidence="2">Unplaced genomic scaffold PAXINscaffold_75, whole genome shotgun sequence</fullName>
    </submittedName>
</protein>
<feature type="compositionally biased region" description="Polar residues" evidence="1">
    <location>
        <begin position="77"/>
        <end position="92"/>
    </location>
</feature>
<name>A0A0C9TSG2_PAXIN</name>
<keyword evidence="3" id="KW-1185">Reference proteome</keyword>
<reference evidence="3" key="2">
    <citation type="submission" date="2015-01" db="EMBL/GenBank/DDBJ databases">
        <title>Evolutionary Origins and Diversification of the Mycorrhizal Mutualists.</title>
        <authorList>
            <consortium name="DOE Joint Genome Institute"/>
            <consortium name="Mycorrhizal Genomics Consortium"/>
            <person name="Kohler A."/>
            <person name="Kuo A."/>
            <person name="Nagy L.G."/>
            <person name="Floudas D."/>
            <person name="Copeland A."/>
            <person name="Barry K.W."/>
            <person name="Cichocki N."/>
            <person name="Veneault-Fourrey C."/>
            <person name="LaButti K."/>
            <person name="Lindquist E.A."/>
            <person name="Lipzen A."/>
            <person name="Lundell T."/>
            <person name="Morin E."/>
            <person name="Murat C."/>
            <person name="Riley R."/>
            <person name="Ohm R."/>
            <person name="Sun H."/>
            <person name="Tunlid A."/>
            <person name="Henrissat B."/>
            <person name="Grigoriev I.V."/>
            <person name="Hibbett D.S."/>
            <person name="Martin F."/>
        </authorList>
    </citation>
    <scope>NUCLEOTIDE SEQUENCE [LARGE SCALE GENOMIC DNA]</scope>
    <source>
        <strain evidence="3">ATCC 200175</strain>
    </source>
</reference>
<proteinExistence type="predicted"/>
<dbReference type="AlphaFoldDB" id="A0A0C9TSG2"/>
<evidence type="ECO:0000313" key="3">
    <source>
        <dbReference type="Proteomes" id="UP000053647"/>
    </source>
</evidence>
<sequence>MSSLPPTCAALNRAIAHNSPASGDTGTQIHVHCKHRPTEMAQYISDECCNRELQQQKPKVQKDQENRAPRDIGHTPFVTQHINLSTPKTTPSLDLRPQIGRVPPLNVPST</sequence>
<dbReference type="Proteomes" id="UP000053647">
    <property type="component" value="Unassembled WGS sequence"/>
</dbReference>
<accession>A0A0C9TSG2</accession>
<organism evidence="2 3">
    <name type="scientific">Paxillus involutus ATCC 200175</name>
    <dbReference type="NCBI Taxonomy" id="664439"/>
    <lineage>
        <taxon>Eukaryota</taxon>
        <taxon>Fungi</taxon>
        <taxon>Dikarya</taxon>
        <taxon>Basidiomycota</taxon>
        <taxon>Agaricomycotina</taxon>
        <taxon>Agaricomycetes</taxon>
        <taxon>Agaricomycetidae</taxon>
        <taxon>Boletales</taxon>
        <taxon>Paxilineae</taxon>
        <taxon>Paxillaceae</taxon>
        <taxon>Paxillus</taxon>
    </lineage>
</organism>
<dbReference type="EMBL" id="KN819397">
    <property type="protein sequence ID" value="KIJ10757.1"/>
    <property type="molecule type" value="Genomic_DNA"/>
</dbReference>
<feature type="compositionally biased region" description="Basic and acidic residues" evidence="1">
    <location>
        <begin position="60"/>
        <end position="73"/>
    </location>
</feature>